<feature type="transmembrane region" description="Helical" evidence="1">
    <location>
        <begin position="33"/>
        <end position="52"/>
    </location>
</feature>
<dbReference type="Proteomes" id="UP000436522">
    <property type="component" value="Unassembled WGS sequence"/>
</dbReference>
<keyword evidence="1" id="KW-0812">Transmembrane</keyword>
<dbReference type="OrthoDB" id="7744460at2"/>
<dbReference type="EMBL" id="BLIV01000001">
    <property type="protein sequence ID" value="GFE48512.1"/>
    <property type="molecule type" value="Genomic_DNA"/>
</dbReference>
<protein>
    <submittedName>
        <fullName evidence="2">Uncharacterized protein</fullName>
    </submittedName>
</protein>
<reference evidence="2 3" key="1">
    <citation type="submission" date="2019-12" db="EMBL/GenBank/DDBJ databases">
        <title>Roseobacter cerasinus sp. nov., isolated from seawater around aquaculture.</title>
        <authorList>
            <person name="Muramatsu S."/>
            <person name="Takabe Y."/>
            <person name="Mori K."/>
            <person name="Takaichi S."/>
            <person name="Hanada S."/>
        </authorList>
    </citation>
    <scope>NUCLEOTIDE SEQUENCE [LARGE SCALE GENOMIC DNA]</scope>
    <source>
        <strain evidence="2 3">AI77</strain>
    </source>
</reference>
<evidence type="ECO:0000313" key="2">
    <source>
        <dbReference type="EMBL" id="GFE48512.1"/>
    </source>
</evidence>
<evidence type="ECO:0000256" key="1">
    <source>
        <dbReference type="SAM" id="Phobius"/>
    </source>
</evidence>
<sequence>MTRRRATILLHWLVLTLLILALAAGLESAALNAAFGIVGLAMVALAVIFGLMNGPGPKLEGALRTAHPWLSRGMYALLGWACVATLTVAVGTALPGPSPRDVLVTLFAASALHAIFHLWRHTALGDGALRRITPSALHGML</sequence>
<comment type="caution">
    <text evidence="2">The sequence shown here is derived from an EMBL/GenBank/DDBJ whole genome shotgun (WGS) entry which is preliminary data.</text>
</comment>
<dbReference type="AlphaFoldDB" id="A0A640VLC7"/>
<gene>
    <name evidence="2" type="ORF">So717_02650</name>
</gene>
<organism evidence="2 3">
    <name type="scientific">Roseobacter cerasinus</name>
    <dbReference type="NCBI Taxonomy" id="2602289"/>
    <lineage>
        <taxon>Bacteria</taxon>
        <taxon>Pseudomonadati</taxon>
        <taxon>Pseudomonadota</taxon>
        <taxon>Alphaproteobacteria</taxon>
        <taxon>Rhodobacterales</taxon>
        <taxon>Roseobacteraceae</taxon>
        <taxon>Roseobacter</taxon>
    </lineage>
</organism>
<keyword evidence="1" id="KW-1133">Transmembrane helix</keyword>
<proteinExistence type="predicted"/>
<feature type="transmembrane region" description="Helical" evidence="1">
    <location>
        <begin position="73"/>
        <end position="96"/>
    </location>
</feature>
<keyword evidence="3" id="KW-1185">Reference proteome</keyword>
<name>A0A640VLC7_9RHOB</name>
<keyword evidence="1" id="KW-0472">Membrane</keyword>
<evidence type="ECO:0000313" key="3">
    <source>
        <dbReference type="Proteomes" id="UP000436522"/>
    </source>
</evidence>
<dbReference type="RefSeq" id="WP_159974408.1">
    <property type="nucleotide sequence ID" value="NZ_BLIV01000001.1"/>
</dbReference>
<accession>A0A640VLC7</accession>